<evidence type="ECO:0000313" key="2">
    <source>
        <dbReference type="Proteomes" id="UP000031675"/>
    </source>
</evidence>
<accession>A0A0C2J4S6</accession>
<comment type="caution">
    <text evidence="1">The sequence shown here is derived from an EMBL/GenBank/DDBJ whole genome shotgun (WGS) entry which is preliminary data.</text>
</comment>
<protein>
    <recommendedName>
        <fullName evidence="3">Transposase IS4-like domain-containing protein</fullName>
    </recommendedName>
</protein>
<dbReference type="AlphaFoldDB" id="A0A0C2J4S6"/>
<proteinExistence type="predicted"/>
<evidence type="ECO:0000313" key="1">
    <source>
        <dbReference type="EMBL" id="KIH96391.1"/>
    </source>
</evidence>
<name>A0A0C2J4S6_9ACTN</name>
<dbReference type="EMBL" id="JROO01000079">
    <property type="protein sequence ID" value="KIH96391.1"/>
    <property type="molecule type" value="Genomic_DNA"/>
</dbReference>
<evidence type="ECO:0008006" key="3">
    <source>
        <dbReference type="Google" id="ProtNLM"/>
    </source>
</evidence>
<keyword evidence="2" id="KW-1185">Reference proteome</keyword>
<dbReference type="RefSeq" id="WP_040276936.1">
    <property type="nucleotide sequence ID" value="NZ_JROO01000079.1"/>
</dbReference>
<reference evidence="2" key="1">
    <citation type="journal article" date="2015" name="Chem. Biol.">
        <title>Structure, bioactivity, and resistance mechanism of streptomonomicin, an unusual lasso Peptide from an understudied halophilic actinomycete.</title>
        <authorList>
            <person name="Metelev M."/>
            <person name="Tietz J.I."/>
            <person name="Melby J.O."/>
            <person name="Blair P.M."/>
            <person name="Zhu L."/>
            <person name="Livnat I."/>
            <person name="Severinov K."/>
            <person name="Mitchell D.A."/>
        </authorList>
    </citation>
    <scope>NUCLEOTIDE SEQUENCE [LARGE SCALE GENOMIC DNA]</scope>
    <source>
        <strain evidence="2">YIM 90003</strain>
    </source>
</reference>
<organism evidence="1 2">
    <name type="scientific">Streptomonospora alba</name>
    <dbReference type="NCBI Taxonomy" id="183763"/>
    <lineage>
        <taxon>Bacteria</taxon>
        <taxon>Bacillati</taxon>
        <taxon>Actinomycetota</taxon>
        <taxon>Actinomycetes</taxon>
        <taxon>Streptosporangiales</taxon>
        <taxon>Nocardiopsidaceae</taxon>
        <taxon>Streptomonospora</taxon>
    </lineage>
</organism>
<dbReference type="OrthoDB" id="3867913at2"/>
<sequence>MGALLAGLDVAGRMISADALHTQRPTAEHLVGRGADYLLTVKANQPTLFAQVKALPWAQAPVLEATRELPPLVWTLSVRSAAGA</sequence>
<dbReference type="Proteomes" id="UP000031675">
    <property type="component" value="Unassembled WGS sequence"/>
</dbReference>
<gene>
    <name evidence="1" type="ORF">LP52_25305</name>
</gene>